<comment type="caution">
    <text evidence="9">The sequence shown here is derived from an EMBL/GenBank/DDBJ whole genome shotgun (WGS) entry which is preliminary data.</text>
</comment>
<evidence type="ECO:0000256" key="5">
    <source>
        <dbReference type="ARBA" id="ARBA00022989"/>
    </source>
</evidence>
<keyword evidence="10" id="KW-1185">Reference proteome</keyword>
<evidence type="ECO:0000313" key="10">
    <source>
        <dbReference type="Proteomes" id="UP001501588"/>
    </source>
</evidence>
<keyword evidence="2" id="KW-0328">Glycosyltransferase</keyword>
<keyword evidence="3" id="KW-0808">Transferase</keyword>
<keyword evidence="4 7" id="KW-0812">Transmembrane</keyword>
<organism evidence="9 10">
    <name type="scientific">Craurococcus roseus</name>
    <dbReference type="NCBI Taxonomy" id="77585"/>
    <lineage>
        <taxon>Bacteria</taxon>
        <taxon>Pseudomonadati</taxon>
        <taxon>Pseudomonadota</taxon>
        <taxon>Alphaproteobacteria</taxon>
        <taxon>Acetobacterales</taxon>
        <taxon>Acetobacteraceae</taxon>
        <taxon>Craurococcus</taxon>
    </lineage>
</organism>
<keyword evidence="5 7" id="KW-1133">Transmembrane helix</keyword>
<keyword evidence="6 7" id="KW-0472">Membrane</keyword>
<comment type="subcellular location">
    <subcellularLocation>
        <location evidence="1">Membrane</location>
        <topology evidence="1">Multi-pass membrane protein</topology>
    </subcellularLocation>
</comment>
<name>A0ABP3PQN1_9PROT</name>
<sequence length="262" mass="28471">MLLIDADLQDPPELLAPMSRVMDEGAEVVYGQRTRREGETVFKRATAAGFYRLLGRLSGTPIPRDTGDFRLMSRRVVDALAAMPERQRFIRGMVSWVGGRQMPLPYERQARHAGTTGYPLRKMVAFALDAITSFSTAPLRLASWLGVAAAGLAVPLLAYTLWRWAQGGTVAGWSSTMAAITLFGAVQLIVLGILGEYVGRLFQEVKARPLFLVDTVLAGRNAHALPTDFSRLSPGAQQGLWTAMRQDAAANQNVPGASTQAL</sequence>
<feature type="transmembrane region" description="Helical" evidence="7">
    <location>
        <begin position="177"/>
        <end position="198"/>
    </location>
</feature>
<dbReference type="PANTHER" id="PTHR48090">
    <property type="entry name" value="UNDECAPRENYL-PHOSPHATE 4-DEOXY-4-FORMAMIDO-L-ARABINOSE TRANSFERASE-RELATED"/>
    <property type="match status" value="1"/>
</dbReference>
<evidence type="ECO:0000256" key="7">
    <source>
        <dbReference type="SAM" id="Phobius"/>
    </source>
</evidence>
<dbReference type="InterPro" id="IPR029044">
    <property type="entry name" value="Nucleotide-diphossugar_trans"/>
</dbReference>
<gene>
    <name evidence="9" type="ORF">GCM10009416_09560</name>
</gene>
<protein>
    <recommendedName>
        <fullName evidence="8">Glycosyltransferase 2-like domain-containing protein</fullName>
    </recommendedName>
</protein>
<accession>A0ABP3PQN1</accession>
<dbReference type="PANTHER" id="PTHR48090:SF1">
    <property type="entry name" value="PROPHAGE BACTOPRENOL GLUCOSYL TRANSFERASE HOMOLOG"/>
    <property type="match status" value="1"/>
</dbReference>
<dbReference type="Proteomes" id="UP001501588">
    <property type="component" value="Unassembled WGS sequence"/>
</dbReference>
<evidence type="ECO:0000256" key="3">
    <source>
        <dbReference type="ARBA" id="ARBA00022679"/>
    </source>
</evidence>
<evidence type="ECO:0000313" key="9">
    <source>
        <dbReference type="EMBL" id="GAA0572980.1"/>
    </source>
</evidence>
<dbReference type="InterPro" id="IPR001173">
    <property type="entry name" value="Glyco_trans_2-like"/>
</dbReference>
<feature type="transmembrane region" description="Helical" evidence="7">
    <location>
        <begin position="141"/>
        <end position="165"/>
    </location>
</feature>
<dbReference type="EMBL" id="BAAAFZ010000008">
    <property type="protein sequence ID" value="GAA0572980.1"/>
    <property type="molecule type" value="Genomic_DNA"/>
</dbReference>
<feature type="domain" description="Glycosyltransferase 2-like" evidence="8">
    <location>
        <begin position="2"/>
        <end position="79"/>
    </location>
</feature>
<dbReference type="Gene3D" id="3.90.550.10">
    <property type="entry name" value="Spore Coat Polysaccharide Biosynthesis Protein SpsA, Chain A"/>
    <property type="match status" value="1"/>
</dbReference>
<proteinExistence type="predicted"/>
<evidence type="ECO:0000256" key="1">
    <source>
        <dbReference type="ARBA" id="ARBA00004141"/>
    </source>
</evidence>
<evidence type="ECO:0000259" key="8">
    <source>
        <dbReference type="Pfam" id="PF00535"/>
    </source>
</evidence>
<evidence type="ECO:0000256" key="4">
    <source>
        <dbReference type="ARBA" id="ARBA00022692"/>
    </source>
</evidence>
<dbReference type="Pfam" id="PF00535">
    <property type="entry name" value="Glycos_transf_2"/>
    <property type="match status" value="1"/>
</dbReference>
<reference evidence="10" key="1">
    <citation type="journal article" date="2019" name="Int. J. Syst. Evol. Microbiol.">
        <title>The Global Catalogue of Microorganisms (GCM) 10K type strain sequencing project: providing services to taxonomists for standard genome sequencing and annotation.</title>
        <authorList>
            <consortium name="The Broad Institute Genomics Platform"/>
            <consortium name="The Broad Institute Genome Sequencing Center for Infectious Disease"/>
            <person name="Wu L."/>
            <person name="Ma J."/>
        </authorList>
    </citation>
    <scope>NUCLEOTIDE SEQUENCE [LARGE SCALE GENOMIC DNA]</scope>
    <source>
        <strain evidence="10">JCM 9933</strain>
    </source>
</reference>
<dbReference type="SUPFAM" id="SSF53448">
    <property type="entry name" value="Nucleotide-diphospho-sugar transferases"/>
    <property type="match status" value="1"/>
</dbReference>
<evidence type="ECO:0000256" key="6">
    <source>
        <dbReference type="ARBA" id="ARBA00023136"/>
    </source>
</evidence>
<evidence type="ECO:0000256" key="2">
    <source>
        <dbReference type="ARBA" id="ARBA00022676"/>
    </source>
</evidence>
<dbReference type="InterPro" id="IPR050256">
    <property type="entry name" value="Glycosyltransferase_2"/>
</dbReference>